<dbReference type="Proteomes" id="UP001202328">
    <property type="component" value="Unassembled WGS sequence"/>
</dbReference>
<keyword evidence="2" id="KW-1185">Reference proteome</keyword>
<organism evidence="1 2">
    <name type="scientific">Papaver atlanticum</name>
    <dbReference type="NCBI Taxonomy" id="357466"/>
    <lineage>
        <taxon>Eukaryota</taxon>
        <taxon>Viridiplantae</taxon>
        <taxon>Streptophyta</taxon>
        <taxon>Embryophyta</taxon>
        <taxon>Tracheophyta</taxon>
        <taxon>Spermatophyta</taxon>
        <taxon>Magnoliopsida</taxon>
        <taxon>Ranunculales</taxon>
        <taxon>Papaveraceae</taxon>
        <taxon>Papaveroideae</taxon>
        <taxon>Papaver</taxon>
    </lineage>
</organism>
<dbReference type="AlphaFoldDB" id="A0AAD4T2G7"/>
<name>A0AAD4T2G7_9MAGN</name>
<dbReference type="EMBL" id="JAJJMB010007473">
    <property type="protein sequence ID" value="KAI3930175.1"/>
    <property type="molecule type" value="Genomic_DNA"/>
</dbReference>
<reference evidence="1" key="1">
    <citation type="submission" date="2022-04" db="EMBL/GenBank/DDBJ databases">
        <title>A functionally conserved STORR gene fusion in Papaver species that diverged 16.8 million years ago.</title>
        <authorList>
            <person name="Catania T."/>
        </authorList>
    </citation>
    <scope>NUCLEOTIDE SEQUENCE</scope>
    <source>
        <strain evidence="1">S-188037</strain>
    </source>
</reference>
<accession>A0AAD4T2G7</accession>
<protein>
    <submittedName>
        <fullName evidence="1">Uncharacterized protein</fullName>
    </submittedName>
</protein>
<evidence type="ECO:0000313" key="2">
    <source>
        <dbReference type="Proteomes" id="UP001202328"/>
    </source>
</evidence>
<evidence type="ECO:0000313" key="1">
    <source>
        <dbReference type="EMBL" id="KAI3930175.1"/>
    </source>
</evidence>
<proteinExistence type="predicted"/>
<comment type="caution">
    <text evidence="1">The sequence shown here is derived from an EMBL/GenBank/DDBJ whole genome shotgun (WGS) entry which is preliminary data.</text>
</comment>
<gene>
    <name evidence="1" type="ORF">MKW98_000646</name>
</gene>
<sequence>MLFVKAQTSSLFDVQIQVQTQITRFVNKWFGAIICSGMLSGRLATLNFMDGIIQEKK</sequence>